<evidence type="ECO:0000256" key="4">
    <source>
        <dbReference type="ARBA" id="ARBA00023235"/>
    </source>
</evidence>
<dbReference type="UniPathway" id="UPA00042">
    <property type="reaction ID" value="UER00497"/>
</dbReference>
<dbReference type="RefSeq" id="WP_168721731.1">
    <property type="nucleotide sequence ID" value="NZ_JAAXPN010000002.1"/>
</dbReference>
<evidence type="ECO:0000313" key="10">
    <source>
        <dbReference type="Proteomes" id="UP000549765"/>
    </source>
</evidence>
<comment type="function">
    <text evidence="5">Catalyzes the interconversion of L-alanine and D-alanine. May also act on other amino acids.</text>
</comment>
<dbReference type="Pfam" id="PF01168">
    <property type="entry name" value="Ala_racemase_N"/>
    <property type="match status" value="1"/>
</dbReference>
<dbReference type="PANTHER" id="PTHR30511:SF0">
    <property type="entry name" value="ALANINE RACEMASE, CATABOLIC-RELATED"/>
    <property type="match status" value="1"/>
</dbReference>
<dbReference type="EC" id="5.1.1.1" evidence="5"/>
<dbReference type="Gene3D" id="2.40.37.10">
    <property type="entry name" value="Lyase, Ornithine Decarboxylase, Chain A, domain 1"/>
    <property type="match status" value="1"/>
</dbReference>
<dbReference type="Gene3D" id="3.20.20.10">
    <property type="entry name" value="Alanine racemase"/>
    <property type="match status" value="1"/>
</dbReference>
<dbReference type="SUPFAM" id="SSF51419">
    <property type="entry name" value="PLP-binding barrel"/>
    <property type="match status" value="1"/>
</dbReference>
<reference evidence="9 10" key="1">
    <citation type="submission" date="2020-04" db="EMBL/GenBank/DDBJ databases">
        <title>MicrobeNet Type strains.</title>
        <authorList>
            <person name="Nicholson A.C."/>
        </authorList>
    </citation>
    <scope>NUCLEOTIDE SEQUENCE [LARGE SCALE GENOMIC DNA]</scope>
    <source>
        <strain evidence="9 10">CCUG 61472</strain>
    </source>
</reference>
<dbReference type="GO" id="GO:0005829">
    <property type="term" value="C:cytosol"/>
    <property type="evidence" value="ECO:0007669"/>
    <property type="project" value="TreeGrafter"/>
</dbReference>
<evidence type="ECO:0000256" key="7">
    <source>
        <dbReference type="PIRSR" id="PIRSR600821-52"/>
    </source>
</evidence>
<dbReference type="InterPro" id="IPR000821">
    <property type="entry name" value="Ala_racemase"/>
</dbReference>
<dbReference type="Proteomes" id="UP000549765">
    <property type="component" value="Unassembled WGS sequence"/>
</dbReference>
<dbReference type="SMART" id="SM01005">
    <property type="entry name" value="Ala_racemase_C"/>
    <property type="match status" value="1"/>
</dbReference>
<evidence type="ECO:0000256" key="5">
    <source>
        <dbReference type="HAMAP-Rule" id="MF_01201"/>
    </source>
</evidence>
<feature type="binding site" evidence="5 7">
    <location>
        <position position="316"/>
    </location>
    <ligand>
        <name>substrate</name>
    </ligand>
</feature>
<evidence type="ECO:0000256" key="6">
    <source>
        <dbReference type="PIRSR" id="PIRSR600821-50"/>
    </source>
</evidence>
<dbReference type="GO" id="GO:0030632">
    <property type="term" value="P:D-alanine biosynthetic process"/>
    <property type="evidence" value="ECO:0007669"/>
    <property type="project" value="UniProtKB-UniRule"/>
</dbReference>
<protein>
    <recommendedName>
        <fullName evidence="5">Alanine racemase</fullName>
        <ecNumber evidence="5">5.1.1.1</ecNumber>
    </recommendedName>
</protein>
<evidence type="ECO:0000313" key="9">
    <source>
        <dbReference type="EMBL" id="NKZ23932.1"/>
    </source>
</evidence>
<dbReference type="InterPro" id="IPR009006">
    <property type="entry name" value="Ala_racemase/Decarboxylase_C"/>
</dbReference>
<keyword evidence="4 5" id="KW-0413">Isomerase</keyword>
<comment type="similarity">
    <text evidence="5">Belongs to the alanine racemase family.</text>
</comment>
<dbReference type="InterPro" id="IPR029066">
    <property type="entry name" value="PLP-binding_barrel"/>
</dbReference>
<dbReference type="FunFam" id="3.20.20.10:FF:000002">
    <property type="entry name" value="Alanine racemase"/>
    <property type="match status" value="1"/>
</dbReference>
<gene>
    <name evidence="9" type="primary">alr</name>
    <name evidence="9" type="ORF">HF964_03790</name>
</gene>
<dbReference type="InterPro" id="IPR001608">
    <property type="entry name" value="Ala_racemase_N"/>
</dbReference>
<keyword evidence="10" id="KW-1185">Reference proteome</keyword>
<dbReference type="SUPFAM" id="SSF50621">
    <property type="entry name" value="Alanine racemase C-terminal domain-like"/>
    <property type="match status" value="1"/>
</dbReference>
<dbReference type="Pfam" id="PF00842">
    <property type="entry name" value="Ala_racemase_C"/>
    <property type="match status" value="1"/>
</dbReference>
<dbReference type="CDD" id="cd00430">
    <property type="entry name" value="PLPDE_III_AR"/>
    <property type="match status" value="1"/>
</dbReference>
<dbReference type="PANTHER" id="PTHR30511">
    <property type="entry name" value="ALANINE RACEMASE"/>
    <property type="match status" value="1"/>
</dbReference>
<sequence length="373" mass="40891">MAIGIHRPTKITLDRDALVHNINVAKAPFADDINIFAVVKANAYGHGIREITQMAKQAGVTGFAVAILDEALEVRELGYEKEPVLVLGITSIEYIVDAAINGISLTVGYLEWLKAAQPILDSEEIPPLRVHIAVDTGMGRIGVQTPADLKDMVKFLREHTREFNFEGMFTHFATADAPTTDYFETQVANWDAAIAAVNPLPKYVHAANSAATIWHPNAIQTNVLRLGAGMYGFNPSGTDLDAPMLKPVLSLTTEVVFVKQLAKGKSVSYGATYHTSENEWIATLPIGYADGFLRRMQGYHVLVDGQPAEIIGRVTMDQMMIRLPKKYPVGTKVTIVGQSGDQQLSLVELATYANTIPYEIVTNLSTRIKREVK</sequence>
<feature type="domain" description="Alanine racemase C-terminal" evidence="8">
    <location>
        <begin position="248"/>
        <end position="373"/>
    </location>
</feature>
<dbReference type="PRINTS" id="PR00992">
    <property type="entry name" value="ALARACEMASE"/>
</dbReference>
<feature type="modified residue" description="N6-(pyridoxal phosphate)lysine" evidence="5 6">
    <location>
        <position position="40"/>
    </location>
</feature>
<dbReference type="HAMAP" id="MF_01201">
    <property type="entry name" value="Ala_racemase"/>
    <property type="match status" value="1"/>
</dbReference>
<accession>A0A7X6N269</accession>
<dbReference type="InterPro" id="IPR020622">
    <property type="entry name" value="Ala_racemase_pyridoxalP-BS"/>
</dbReference>
<dbReference type="NCBIfam" id="TIGR00492">
    <property type="entry name" value="alr"/>
    <property type="match status" value="1"/>
</dbReference>
<evidence type="ECO:0000259" key="8">
    <source>
        <dbReference type="SMART" id="SM01005"/>
    </source>
</evidence>
<dbReference type="FunFam" id="2.40.37.10:FF:000006">
    <property type="entry name" value="Alanine racemase"/>
    <property type="match status" value="1"/>
</dbReference>
<feature type="active site" description="Proton acceptor; specific for L-alanine" evidence="5">
    <location>
        <position position="269"/>
    </location>
</feature>
<comment type="cofactor">
    <cofactor evidence="2 5 6">
        <name>pyridoxal 5'-phosphate</name>
        <dbReference type="ChEBI" id="CHEBI:597326"/>
    </cofactor>
</comment>
<dbReference type="AlphaFoldDB" id="A0A7X6N269"/>
<dbReference type="EMBL" id="JAAXPN010000002">
    <property type="protein sequence ID" value="NKZ23932.1"/>
    <property type="molecule type" value="Genomic_DNA"/>
</dbReference>
<comment type="catalytic activity">
    <reaction evidence="1 5">
        <text>L-alanine = D-alanine</text>
        <dbReference type="Rhea" id="RHEA:20249"/>
        <dbReference type="ChEBI" id="CHEBI:57416"/>
        <dbReference type="ChEBI" id="CHEBI:57972"/>
        <dbReference type="EC" id="5.1.1.1"/>
    </reaction>
</comment>
<keyword evidence="3 5" id="KW-0663">Pyridoxal phosphate</keyword>
<comment type="pathway">
    <text evidence="5">Amino-acid biosynthesis; D-alanine biosynthesis; D-alanine from L-alanine: step 1/1.</text>
</comment>
<dbReference type="GO" id="GO:0009252">
    <property type="term" value="P:peptidoglycan biosynthetic process"/>
    <property type="evidence" value="ECO:0007669"/>
    <property type="project" value="TreeGrafter"/>
</dbReference>
<dbReference type="PROSITE" id="PS00395">
    <property type="entry name" value="ALANINE_RACEMASE"/>
    <property type="match status" value="1"/>
</dbReference>
<feature type="binding site" evidence="5 7">
    <location>
        <position position="140"/>
    </location>
    <ligand>
        <name>substrate</name>
    </ligand>
</feature>
<feature type="active site" description="Proton acceptor; specific for D-alanine" evidence="5">
    <location>
        <position position="40"/>
    </location>
</feature>
<proteinExistence type="inferred from homology"/>
<name>A0A7X6N269_9LACO</name>
<evidence type="ECO:0000256" key="2">
    <source>
        <dbReference type="ARBA" id="ARBA00001933"/>
    </source>
</evidence>
<comment type="caution">
    <text evidence="9">The sequence shown here is derived from an EMBL/GenBank/DDBJ whole genome shotgun (WGS) entry which is preliminary data.</text>
</comment>
<evidence type="ECO:0000256" key="3">
    <source>
        <dbReference type="ARBA" id="ARBA00022898"/>
    </source>
</evidence>
<dbReference type="GO" id="GO:0030170">
    <property type="term" value="F:pyridoxal phosphate binding"/>
    <property type="evidence" value="ECO:0007669"/>
    <property type="project" value="UniProtKB-UniRule"/>
</dbReference>
<dbReference type="GO" id="GO:0008784">
    <property type="term" value="F:alanine racemase activity"/>
    <property type="evidence" value="ECO:0007669"/>
    <property type="project" value="UniProtKB-UniRule"/>
</dbReference>
<organism evidence="9 10">
    <name type="scientific">Periweissella fabalis</name>
    <dbReference type="NCBI Taxonomy" id="1070421"/>
    <lineage>
        <taxon>Bacteria</taxon>
        <taxon>Bacillati</taxon>
        <taxon>Bacillota</taxon>
        <taxon>Bacilli</taxon>
        <taxon>Lactobacillales</taxon>
        <taxon>Lactobacillaceae</taxon>
        <taxon>Periweissella</taxon>
    </lineage>
</organism>
<evidence type="ECO:0000256" key="1">
    <source>
        <dbReference type="ARBA" id="ARBA00000316"/>
    </source>
</evidence>
<dbReference type="InterPro" id="IPR011079">
    <property type="entry name" value="Ala_racemase_C"/>
</dbReference>